<evidence type="ECO:0000256" key="1">
    <source>
        <dbReference type="SAM" id="MobiDB-lite"/>
    </source>
</evidence>
<gene>
    <name evidence="2" type="ORF">BDV96DRAFT_364307</name>
</gene>
<organism evidence="2 3">
    <name type="scientific">Lophiotrema nucula</name>
    <dbReference type="NCBI Taxonomy" id="690887"/>
    <lineage>
        <taxon>Eukaryota</taxon>
        <taxon>Fungi</taxon>
        <taxon>Dikarya</taxon>
        <taxon>Ascomycota</taxon>
        <taxon>Pezizomycotina</taxon>
        <taxon>Dothideomycetes</taxon>
        <taxon>Pleosporomycetidae</taxon>
        <taxon>Pleosporales</taxon>
        <taxon>Lophiotremataceae</taxon>
        <taxon>Lophiotrema</taxon>
    </lineage>
</organism>
<reference evidence="2" key="1">
    <citation type="journal article" date="2020" name="Stud. Mycol.">
        <title>101 Dothideomycetes genomes: a test case for predicting lifestyles and emergence of pathogens.</title>
        <authorList>
            <person name="Haridas S."/>
            <person name="Albert R."/>
            <person name="Binder M."/>
            <person name="Bloem J."/>
            <person name="Labutti K."/>
            <person name="Salamov A."/>
            <person name="Andreopoulos B."/>
            <person name="Baker S."/>
            <person name="Barry K."/>
            <person name="Bills G."/>
            <person name="Bluhm B."/>
            <person name="Cannon C."/>
            <person name="Castanera R."/>
            <person name="Culley D."/>
            <person name="Daum C."/>
            <person name="Ezra D."/>
            <person name="Gonzalez J."/>
            <person name="Henrissat B."/>
            <person name="Kuo A."/>
            <person name="Liang C."/>
            <person name="Lipzen A."/>
            <person name="Lutzoni F."/>
            <person name="Magnuson J."/>
            <person name="Mondo S."/>
            <person name="Nolan M."/>
            <person name="Ohm R."/>
            <person name="Pangilinan J."/>
            <person name="Park H.-J."/>
            <person name="Ramirez L."/>
            <person name="Alfaro M."/>
            <person name="Sun H."/>
            <person name="Tritt A."/>
            <person name="Yoshinaga Y."/>
            <person name="Zwiers L.-H."/>
            <person name="Turgeon B."/>
            <person name="Goodwin S."/>
            <person name="Spatafora J."/>
            <person name="Crous P."/>
            <person name="Grigoriev I."/>
        </authorList>
    </citation>
    <scope>NUCLEOTIDE SEQUENCE</scope>
    <source>
        <strain evidence="2">CBS 627.86</strain>
    </source>
</reference>
<dbReference type="Proteomes" id="UP000799770">
    <property type="component" value="Unassembled WGS sequence"/>
</dbReference>
<evidence type="ECO:0000313" key="3">
    <source>
        <dbReference type="Proteomes" id="UP000799770"/>
    </source>
</evidence>
<evidence type="ECO:0000313" key="2">
    <source>
        <dbReference type="EMBL" id="KAF2118867.1"/>
    </source>
</evidence>
<feature type="region of interest" description="Disordered" evidence="1">
    <location>
        <begin position="92"/>
        <end position="111"/>
    </location>
</feature>
<dbReference type="AlphaFoldDB" id="A0A6A5ZJ42"/>
<proteinExistence type="predicted"/>
<sequence length="159" mass="17888">MVLNASRVSHLTHAPRDTPVSTKRSKLISIVAHRWGIYCSQLPRCPRPLQTPQNPLRDLGKKHVERGVVPPHIHPLYALLRGRCSRLRVKDRPKESLITQPEQHSHRPSDLSTKVPRLVLSLSPTSKYGPKARAHALHPPADIFRPSSKKSLVLQAFGK</sequence>
<accession>A0A6A5ZJ42</accession>
<name>A0A6A5ZJ42_9PLEO</name>
<dbReference type="EMBL" id="ML977316">
    <property type="protein sequence ID" value="KAF2118867.1"/>
    <property type="molecule type" value="Genomic_DNA"/>
</dbReference>
<keyword evidence="3" id="KW-1185">Reference proteome</keyword>
<feature type="region of interest" description="Disordered" evidence="1">
    <location>
        <begin position="124"/>
        <end position="145"/>
    </location>
</feature>
<feature type="region of interest" description="Disordered" evidence="1">
    <location>
        <begin position="1"/>
        <end position="22"/>
    </location>
</feature>
<protein>
    <submittedName>
        <fullName evidence="2">Uncharacterized protein</fullName>
    </submittedName>
</protein>